<proteinExistence type="predicted"/>
<sequence>MFALVISTVGRANASCQQDPLILNKLKPSRISRWLLTIIYAIALNL</sequence>
<evidence type="ECO:0000313" key="2">
    <source>
        <dbReference type="Proteomes" id="UP000232003"/>
    </source>
</evidence>
<evidence type="ECO:0000313" key="1">
    <source>
        <dbReference type="EMBL" id="AUB41901.1"/>
    </source>
</evidence>
<keyword evidence="2" id="KW-1185">Reference proteome</keyword>
<protein>
    <submittedName>
        <fullName evidence="1">Uncharacterized protein</fullName>
    </submittedName>
</protein>
<reference evidence="1 2" key="1">
    <citation type="submission" date="2017-11" db="EMBL/GenBank/DDBJ databases">
        <title>Complete genome of a free-living desiccation-tolerant cyanobacterium and its photosynthetic adaptation to extreme terrestrial habitat.</title>
        <authorList>
            <person name="Shang J."/>
        </authorList>
    </citation>
    <scope>NUCLEOTIDE SEQUENCE [LARGE SCALE GENOMIC DNA]</scope>
    <source>
        <strain evidence="1 2">CCNUN1</strain>
    </source>
</reference>
<dbReference type="Proteomes" id="UP000232003">
    <property type="component" value="Chromosome"/>
</dbReference>
<name>A0A2K8T2K6_9NOSO</name>
<dbReference type="EMBL" id="CP024785">
    <property type="protein sequence ID" value="AUB41901.1"/>
    <property type="molecule type" value="Genomic_DNA"/>
</dbReference>
<gene>
    <name evidence="1" type="ORF">COO91_07992</name>
</gene>
<dbReference type="AlphaFoldDB" id="A0A2K8T2K6"/>
<accession>A0A2K8T2K6</accession>
<dbReference type="KEGG" id="nfl:COO91_07992"/>
<organism evidence="1 2">
    <name type="scientific">Nostoc flagelliforme CCNUN1</name>
    <dbReference type="NCBI Taxonomy" id="2038116"/>
    <lineage>
        <taxon>Bacteria</taxon>
        <taxon>Bacillati</taxon>
        <taxon>Cyanobacteriota</taxon>
        <taxon>Cyanophyceae</taxon>
        <taxon>Nostocales</taxon>
        <taxon>Nostocaceae</taxon>
        <taxon>Nostoc</taxon>
    </lineage>
</organism>